<dbReference type="EMBL" id="LAZR01011503">
    <property type="protein sequence ID" value="KKM61337.1"/>
    <property type="molecule type" value="Genomic_DNA"/>
</dbReference>
<gene>
    <name evidence="1" type="ORF">LCGC14_1532730</name>
</gene>
<dbReference type="InterPro" id="IPR010375">
    <property type="entry name" value="CdAMP_rec"/>
</dbReference>
<proteinExistence type="predicted"/>
<dbReference type="InterPro" id="IPR015867">
    <property type="entry name" value="N-reg_PII/ATP_PRibTrfase_C"/>
</dbReference>
<organism evidence="1">
    <name type="scientific">marine sediment metagenome</name>
    <dbReference type="NCBI Taxonomy" id="412755"/>
    <lineage>
        <taxon>unclassified sequences</taxon>
        <taxon>metagenomes</taxon>
        <taxon>ecological metagenomes</taxon>
    </lineage>
</organism>
<dbReference type="Pfam" id="PF06153">
    <property type="entry name" value="CdAMP_rec"/>
    <property type="match status" value="1"/>
</dbReference>
<reference evidence="1" key="1">
    <citation type="journal article" date="2015" name="Nature">
        <title>Complex archaea that bridge the gap between prokaryotes and eukaryotes.</title>
        <authorList>
            <person name="Spang A."/>
            <person name="Saw J.H."/>
            <person name="Jorgensen S.L."/>
            <person name="Zaremba-Niedzwiedzka K."/>
            <person name="Martijn J."/>
            <person name="Lind A.E."/>
            <person name="van Eijk R."/>
            <person name="Schleper C."/>
            <person name="Guy L."/>
            <person name="Ettema T.J."/>
        </authorList>
    </citation>
    <scope>NUCLEOTIDE SEQUENCE</scope>
</reference>
<dbReference type="Gene3D" id="3.30.70.120">
    <property type="match status" value="1"/>
</dbReference>
<dbReference type="AlphaFoldDB" id="A0A0F9LWA3"/>
<sequence length="119" mass="12813">MSAQEESQQADQKLLIIIASDTDADTLIEKLVQRGYPATKVSSTGGFLRRGNATIFSGVDAGDVDTVIALIRSECEARTEFLPAQALPFPESILPSEPVEVRTGGAIVFVVSVERFEKT</sequence>
<dbReference type="PANTHER" id="PTHR38456">
    <property type="entry name" value="CYCLIC DI-AMP RECEPTOR A"/>
    <property type="match status" value="1"/>
</dbReference>
<name>A0A0F9LWA3_9ZZZZ</name>
<comment type="caution">
    <text evidence="1">The sequence shown here is derived from an EMBL/GenBank/DDBJ whole genome shotgun (WGS) entry which is preliminary data.</text>
</comment>
<dbReference type="PANTHER" id="PTHR38456:SF1">
    <property type="entry name" value="CYCLIC DI-AMP RECEPTOR A"/>
    <property type="match status" value="1"/>
</dbReference>
<protein>
    <submittedName>
        <fullName evidence="1">Uncharacterized protein</fullName>
    </submittedName>
</protein>
<dbReference type="SUPFAM" id="SSF54913">
    <property type="entry name" value="GlnB-like"/>
    <property type="match status" value="1"/>
</dbReference>
<dbReference type="InterPro" id="IPR011322">
    <property type="entry name" value="N-reg_PII-like_a/b"/>
</dbReference>
<evidence type="ECO:0000313" key="1">
    <source>
        <dbReference type="EMBL" id="KKM61337.1"/>
    </source>
</evidence>
<accession>A0A0F9LWA3</accession>